<dbReference type="InterPro" id="IPR001047">
    <property type="entry name" value="Ribosomal_eS8"/>
</dbReference>
<dbReference type="EMBL" id="BMQS01000002">
    <property type="protein sequence ID" value="GGT88232.1"/>
    <property type="molecule type" value="Genomic_DNA"/>
</dbReference>
<evidence type="ECO:0000256" key="6">
    <source>
        <dbReference type="HAMAP-Rule" id="MF_00029"/>
    </source>
</evidence>
<feature type="compositionally biased region" description="Basic residues" evidence="7">
    <location>
        <begin position="12"/>
        <end position="24"/>
    </location>
</feature>
<comment type="subunit">
    <text evidence="2 6">Part of the 30S ribosomal subunit.</text>
</comment>
<reference evidence="8" key="3">
    <citation type="journal article" date="2019" name="BMC Res. Notes">
        <title>Complete genome sequence of the Sulfodiicoccus acidiphilus strain HS-1T, the first crenarchaeon that lacks polB3, isolated from an acidic hot spring in Ohwaku-dani, Hakone, Japan.</title>
        <authorList>
            <person name="Sakai H.D."/>
            <person name="Kurosawa N."/>
        </authorList>
    </citation>
    <scope>NUCLEOTIDE SEQUENCE</scope>
    <source>
        <strain evidence="8">HS-1</strain>
    </source>
</reference>
<evidence type="ECO:0000313" key="9">
    <source>
        <dbReference type="EMBL" id="GGT88232.1"/>
    </source>
</evidence>
<feature type="region of interest" description="Disordered" evidence="7">
    <location>
        <begin position="1"/>
        <end position="25"/>
    </location>
</feature>
<dbReference type="FunFam" id="2.40.10.310:FF:000002">
    <property type="entry name" value="30S ribosomal protein S8e"/>
    <property type="match status" value="1"/>
</dbReference>
<evidence type="ECO:0000256" key="7">
    <source>
        <dbReference type="SAM" id="MobiDB-lite"/>
    </source>
</evidence>
<evidence type="ECO:0000256" key="1">
    <source>
        <dbReference type="ARBA" id="ARBA00005257"/>
    </source>
</evidence>
<evidence type="ECO:0000313" key="8">
    <source>
        <dbReference type="EMBL" id="BBD72887.1"/>
    </source>
</evidence>
<keyword evidence="10" id="KW-1185">Reference proteome</keyword>
<sequence length="128" mass="14098">MGFFQGSDRRKITGGKKGVNRGKRRYEVGSPFTETKLGQSSVREVERTRGGNEKVRLRYVDSAVVTDPATKQSKKVKILQVLDVPANREYARRGIVVKGAKLRTEIGTAVVTSRPGQDGVVNAVLVRQ</sequence>
<dbReference type="Gene3D" id="2.40.10.310">
    <property type="match status" value="1"/>
</dbReference>
<dbReference type="CDD" id="cd11382">
    <property type="entry name" value="Ribosomal_S8e"/>
    <property type="match status" value="1"/>
</dbReference>
<dbReference type="PANTHER" id="PTHR10394">
    <property type="entry name" value="40S RIBOSOMAL PROTEIN S8"/>
    <property type="match status" value="1"/>
</dbReference>
<dbReference type="Proteomes" id="UP000616143">
    <property type="component" value="Unassembled WGS sequence"/>
</dbReference>
<dbReference type="EMBL" id="AP018553">
    <property type="protein sequence ID" value="BBD72887.1"/>
    <property type="molecule type" value="Genomic_DNA"/>
</dbReference>
<dbReference type="InterPro" id="IPR020919">
    <property type="entry name" value="Ribosomal_protein_eS8_arc"/>
</dbReference>
<evidence type="ECO:0000256" key="4">
    <source>
        <dbReference type="ARBA" id="ARBA00023274"/>
    </source>
</evidence>
<dbReference type="GO" id="GO:0005840">
    <property type="term" value="C:ribosome"/>
    <property type="evidence" value="ECO:0007669"/>
    <property type="project" value="UniProtKB-KW"/>
</dbReference>
<name>A0A348B3Y5_9CREN</name>
<evidence type="ECO:0000313" key="10">
    <source>
        <dbReference type="Proteomes" id="UP000276741"/>
    </source>
</evidence>
<organism evidence="8 10">
    <name type="scientific">Sulfodiicoccus acidiphilus</name>
    <dbReference type="NCBI Taxonomy" id="1670455"/>
    <lineage>
        <taxon>Archaea</taxon>
        <taxon>Thermoproteota</taxon>
        <taxon>Thermoprotei</taxon>
        <taxon>Sulfolobales</taxon>
        <taxon>Sulfolobaceae</taxon>
        <taxon>Sulfodiicoccus</taxon>
    </lineage>
</organism>
<reference evidence="10" key="2">
    <citation type="submission" date="2018-04" db="EMBL/GenBank/DDBJ databases">
        <title>Complete genome sequence of Sulfodiicoccus acidiphilus strain HS-1.</title>
        <authorList>
            <person name="Sakai H.D."/>
            <person name="Kurosawa N."/>
        </authorList>
    </citation>
    <scope>NUCLEOTIDE SEQUENCE [LARGE SCALE GENOMIC DNA]</scope>
    <source>
        <strain evidence="10">HS-1</strain>
    </source>
</reference>
<dbReference type="NCBIfam" id="TIGR00307">
    <property type="entry name" value="eS8"/>
    <property type="match status" value="1"/>
</dbReference>
<dbReference type="GO" id="GO:0003735">
    <property type="term" value="F:structural constituent of ribosome"/>
    <property type="evidence" value="ECO:0007669"/>
    <property type="project" value="InterPro"/>
</dbReference>
<proteinExistence type="inferred from homology"/>
<dbReference type="Proteomes" id="UP000276741">
    <property type="component" value="Chromosome"/>
</dbReference>
<protein>
    <recommendedName>
        <fullName evidence="5 6">Small ribosomal subunit protein eS8</fullName>
    </recommendedName>
</protein>
<dbReference type="GO" id="GO:0006412">
    <property type="term" value="P:translation"/>
    <property type="evidence" value="ECO:0007669"/>
    <property type="project" value="UniProtKB-UniRule"/>
</dbReference>
<dbReference type="OrthoDB" id="372305at2157"/>
<accession>A0A348B3Y5</accession>
<dbReference type="RefSeq" id="WP_126450092.1">
    <property type="nucleotide sequence ID" value="NZ_AP018553.1"/>
</dbReference>
<dbReference type="GO" id="GO:1990904">
    <property type="term" value="C:ribonucleoprotein complex"/>
    <property type="evidence" value="ECO:0007669"/>
    <property type="project" value="UniProtKB-KW"/>
</dbReference>
<gene>
    <name evidence="6" type="primary">rps8e</name>
    <name evidence="9" type="ORF">GCM10007116_02760</name>
    <name evidence="8" type="ORF">HS1genome_1276</name>
</gene>
<keyword evidence="3 6" id="KW-0689">Ribosomal protein</keyword>
<evidence type="ECO:0000256" key="5">
    <source>
        <dbReference type="ARBA" id="ARBA00035277"/>
    </source>
</evidence>
<dbReference type="InterPro" id="IPR022309">
    <property type="entry name" value="Ribosomal_Se8/biogenesis_NSA2"/>
</dbReference>
<dbReference type="AlphaFoldDB" id="A0A348B3Y5"/>
<dbReference type="KEGG" id="sacd:HS1genome_1276"/>
<reference evidence="9" key="1">
    <citation type="journal article" date="2014" name="Int. J. Syst. Evol. Microbiol.">
        <title>Complete genome sequence of Corynebacterium casei LMG S-19264T (=DSM 44701T), isolated from a smear-ripened cheese.</title>
        <authorList>
            <consortium name="US DOE Joint Genome Institute (JGI-PGF)"/>
            <person name="Walter F."/>
            <person name="Albersmeier A."/>
            <person name="Kalinowski J."/>
            <person name="Ruckert C."/>
        </authorList>
    </citation>
    <scope>NUCLEOTIDE SEQUENCE</scope>
    <source>
        <strain evidence="9">JCM 31740</strain>
    </source>
</reference>
<keyword evidence="4 6" id="KW-0687">Ribonucleoprotein</keyword>
<dbReference type="HAMAP" id="MF_00029">
    <property type="entry name" value="Ribosomal_eS8"/>
    <property type="match status" value="1"/>
</dbReference>
<evidence type="ECO:0000256" key="2">
    <source>
        <dbReference type="ARBA" id="ARBA00011458"/>
    </source>
</evidence>
<reference evidence="9" key="4">
    <citation type="submission" date="2020-09" db="EMBL/GenBank/DDBJ databases">
        <authorList>
            <person name="Sun Q."/>
            <person name="Ohkuma M."/>
        </authorList>
    </citation>
    <scope>NUCLEOTIDE SEQUENCE</scope>
    <source>
        <strain evidence="9">JCM 31740</strain>
    </source>
</reference>
<evidence type="ECO:0000256" key="3">
    <source>
        <dbReference type="ARBA" id="ARBA00022980"/>
    </source>
</evidence>
<dbReference type="Pfam" id="PF01201">
    <property type="entry name" value="Ribosomal_S8e"/>
    <property type="match status" value="1"/>
</dbReference>
<dbReference type="GeneID" id="38666790"/>
<comment type="similarity">
    <text evidence="1 6">Belongs to the eukaryotic ribosomal protein eS8 family.</text>
</comment>